<evidence type="ECO:0000256" key="3">
    <source>
        <dbReference type="ARBA" id="ARBA00022630"/>
    </source>
</evidence>
<proteinExistence type="inferred from homology"/>
<dbReference type="HOGENOM" id="CLU_018204_5_2_4"/>
<sequence length="388" mass="42470">MDFTFTEEQLALQDTLTRFVEKDYAFEQRRKNLAANRHFDEATWQAFAELGILALPFAEEDGGLNGTPLDTYLVMRSLARGLVLEPYISTVVLSGTFLQQHATAEQRSVLIPAIADGSARFAFAHYDVESRYEESRIQTHAANHANKWILNGHKAMVIDAPVCNHWLITARTSGEQQDQNGLSVFLVKADHPGITVKSYQLHDGHLAADLILDNVELQPEALIGAADTAYPAIMQALAATHAALAAEADGLMAALNDATLEYLKTRKQFGVAIGTFQAVQHRMADMAIAAEQATSMALLAAISQSADDPQERILKASGARALLARLARQVGEEAVQLHGGMGVTDELVVAHYFKRVTVLNTQYGDADFHLKRYSDSLLTFNQGEQAHA</sequence>
<dbReference type="EMBL" id="AYXT01000013">
    <property type="protein sequence ID" value="ETF00725.1"/>
    <property type="molecule type" value="Genomic_DNA"/>
</dbReference>
<dbReference type="OrthoDB" id="9770681at2"/>
<dbReference type="InterPro" id="IPR013786">
    <property type="entry name" value="AcylCoA_DH/ox_N"/>
</dbReference>
<dbReference type="STRING" id="1424334.W822_20340"/>
<dbReference type="Pfam" id="PF02770">
    <property type="entry name" value="Acyl-CoA_dh_M"/>
    <property type="match status" value="1"/>
</dbReference>
<dbReference type="InterPro" id="IPR009100">
    <property type="entry name" value="AcylCoA_DH/oxidase_NM_dom_sf"/>
</dbReference>
<gene>
    <name evidence="9" type="ORF">W822_20340</name>
</gene>
<evidence type="ECO:0000313" key="9">
    <source>
        <dbReference type="EMBL" id="ETF00725.1"/>
    </source>
</evidence>
<dbReference type="CDD" id="cd00567">
    <property type="entry name" value="ACAD"/>
    <property type="match status" value="1"/>
</dbReference>
<reference evidence="9 10" key="1">
    <citation type="journal article" date="2014" name="Genome Announc.">
        <title>Draft Genome Sequence of Advenella kashmirensis Strain W13003, a Polycyclic Aromatic Hydrocarbon-Degrading Bacterium.</title>
        <authorList>
            <person name="Wang X."/>
            <person name="Jin D."/>
            <person name="Zhou L."/>
            <person name="Wu L."/>
            <person name="An W."/>
            <person name="Zhao L."/>
        </authorList>
    </citation>
    <scope>NUCLEOTIDE SEQUENCE [LARGE SCALE GENOMIC DNA]</scope>
    <source>
        <strain evidence="9 10">W13003</strain>
    </source>
</reference>
<evidence type="ECO:0000259" key="7">
    <source>
        <dbReference type="Pfam" id="PF02770"/>
    </source>
</evidence>
<protein>
    <submittedName>
        <fullName evidence="9">Acyl-CoA dehydrogenase</fullName>
    </submittedName>
</protein>
<dbReference type="Pfam" id="PF02771">
    <property type="entry name" value="Acyl-CoA_dh_N"/>
    <property type="match status" value="1"/>
</dbReference>
<dbReference type="Gene3D" id="2.40.110.10">
    <property type="entry name" value="Butyryl-CoA Dehydrogenase, subunit A, domain 2"/>
    <property type="match status" value="1"/>
</dbReference>
<dbReference type="InterPro" id="IPR046373">
    <property type="entry name" value="Acyl-CoA_Oxase/DH_mid-dom_sf"/>
</dbReference>
<dbReference type="InterPro" id="IPR006091">
    <property type="entry name" value="Acyl-CoA_Oxase/DH_mid-dom"/>
</dbReference>
<name>V8QN40_9BURK</name>
<dbReference type="SUPFAM" id="SSF56645">
    <property type="entry name" value="Acyl-CoA dehydrogenase NM domain-like"/>
    <property type="match status" value="1"/>
</dbReference>
<dbReference type="AlphaFoldDB" id="V8QN40"/>
<organism evidence="9 10">
    <name type="scientific">Advenella kashmirensis W13003</name>
    <dbReference type="NCBI Taxonomy" id="1424334"/>
    <lineage>
        <taxon>Bacteria</taxon>
        <taxon>Pseudomonadati</taxon>
        <taxon>Pseudomonadota</taxon>
        <taxon>Betaproteobacteria</taxon>
        <taxon>Burkholderiales</taxon>
        <taxon>Alcaligenaceae</taxon>
    </lineage>
</organism>
<dbReference type="Gene3D" id="1.20.140.10">
    <property type="entry name" value="Butyryl-CoA Dehydrogenase, subunit A, domain 3"/>
    <property type="match status" value="1"/>
</dbReference>
<dbReference type="InterPro" id="IPR037069">
    <property type="entry name" value="AcylCoA_DH/ox_N_sf"/>
</dbReference>
<dbReference type="eggNOG" id="COG1960">
    <property type="taxonomic scope" value="Bacteria"/>
</dbReference>
<keyword evidence="4" id="KW-0274">FAD</keyword>
<dbReference type="SUPFAM" id="SSF47203">
    <property type="entry name" value="Acyl-CoA dehydrogenase C-terminal domain-like"/>
    <property type="match status" value="1"/>
</dbReference>
<keyword evidence="10" id="KW-1185">Reference proteome</keyword>
<evidence type="ECO:0000256" key="2">
    <source>
        <dbReference type="ARBA" id="ARBA00009347"/>
    </source>
</evidence>
<dbReference type="PANTHER" id="PTHR43884">
    <property type="entry name" value="ACYL-COA DEHYDROGENASE"/>
    <property type="match status" value="1"/>
</dbReference>
<comment type="similarity">
    <text evidence="2">Belongs to the acyl-CoA dehydrogenase family.</text>
</comment>
<dbReference type="Pfam" id="PF00441">
    <property type="entry name" value="Acyl-CoA_dh_1"/>
    <property type="match status" value="1"/>
</dbReference>
<dbReference type="RefSeq" id="WP_024006992.1">
    <property type="nucleotide sequence ID" value="NZ_KI650982.1"/>
</dbReference>
<dbReference type="InterPro" id="IPR009075">
    <property type="entry name" value="AcylCo_DH/oxidase_C"/>
</dbReference>
<accession>V8QN40</accession>
<keyword evidence="3" id="KW-0285">Flavoprotein</keyword>
<dbReference type="Proteomes" id="UP000018733">
    <property type="component" value="Unassembled WGS sequence"/>
</dbReference>
<evidence type="ECO:0000256" key="4">
    <source>
        <dbReference type="ARBA" id="ARBA00022827"/>
    </source>
</evidence>
<evidence type="ECO:0000256" key="5">
    <source>
        <dbReference type="ARBA" id="ARBA00023002"/>
    </source>
</evidence>
<keyword evidence="5" id="KW-0560">Oxidoreductase</keyword>
<evidence type="ECO:0000256" key="1">
    <source>
        <dbReference type="ARBA" id="ARBA00001974"/>
    </source>
</evidence>
<feature type="domain" description="Acyl-CoA oxidase/dehydrogenase middle" evidence="7">
    <location>
        <begin position="136"/>
        <end position="213"/>
    </location>
</feature>
<comment type="caution">
    <text evidence="9">The sequence shown here is derived from an EMBL/GenBank/DDBJ whole genome shotgun (WGS) entry which is preliminary data.</text>
</comment>
<feature type="domain" description="Acyl-CoA dehydrogenase/oxidase C-terminal" evidence="6">
    <location>
        <begin position="232"/>
        <end position="372"/>
    </location>
</feature>
<dbReference type="InterPro" id="IPR036250">
    <property type="entry name" value="AcylCo_DH-like_C"/>
</dbReference>
<dbReference type="GO" id="GO:0050660">
    <property type="term" value="F:flavin adenine dinucleotide binding"/>
    <property type="evidence" value="ECO:0007669"/>
    <property type="project" value="InterPro"/>
</dbReference>
<dbReference type="Gene3D" id="1.10.540.10">
    <property type="entry name" value="Acyl-CoA dehydrogenase/oxidase, N-terminal domain"/>
    <property type="match status" value="1"/>
</dbReference>
<comment type="cofactor">
    <cofactor evidence="1">
        <name>FAD</name>
        <dbReference type="ChEBI" id="CHEBI:57692"/>
    </cofactor>
</comment>
<feature type="domain" description="Acyl-CoA dehydrogenase/oxidase N-terminal" evidence="8">
    <location>
        <begin position="6"/>
        <end position="117"/>
    </location>
</feature>
<evidence type="ECO:0000313" key="10">
    <source>
        <dbReference type="Proteomes" id="UP000018733"/>
    </source>
</evidence>
<dbReference type="PATRIC" id="fig|1424334.3.peg.4077"/>
<evidence type="ECO:0000259" key="6">
    <source>
        <dbReference type="Pfam" id="PF00441"/>
    </source>
</evidence>
<evidence type="ECO:0000259" key="8">
    <source>
        <dbReference type="Pfam" id="PF02771"/>
    </source>
</evidence>
<dbReference type="GO" id="GO:0003995">
    <property type="term" value="F:acyl-CoA dehydrogenase activity"/>
    <property type="evidence" value="ECO:0007669"/>
    <property type="project" value="TreeGrafter"/>
</dbReference>
<dbReference type="PANTHER" id="PTHR43884:SF20">
    <property type="entry name" value="ACYL-COA DEHYDROGENASE FADE28"/>
    <property type="match status" value="1"/>
</dbReference>